<sequence length="59" mass="6688">FVELTHQFLDYAEEHQPASRAQQRPLAQPHKPLQGSTADRKLDVGFMNNPIASMDSKCH</sequence>
<gene>
    <name evidence="2" type="ORF">BCR34DRAFT_495436</name>
</gene>
<proteinExistence type="predicted"/>
<name>A0A1Y1YMV1_9PLEO</name>
<feature type="region of interest" description="Disordered" evidence="1">
    <location>
        <begin position="13"/>
        <end position="43"/>
    </location>
</feature>
<dbReference type="OrthoDB" id="5584477at2759"/>
<accession>A0A1Y1YMV1</accession>
<comment type="caution">
    <text evidence="2">The sequence shown here is derived from an EMBL/GenBank/DDBJ whole genome shotgun (WGS) entry which is preliminary data.</text>
</comment>
<evidence type="ECO:0000256" key="1">
    <source>
        <dbReference type="SAM" id="MobiDB-lite"/>
    </source>
</evidence>
<dbReference type="STRING" id="1231657.A0A1Y1YMV1"/>
<evidence type="ECO:0000313" key="2">
    <source>
        <dbReference type="EMBL" id="ORX99352.1"/>
    </source>
</evidence>
<dbReference type="AlphaFoldDB" id="A0A1Y1YMV1"/>
<protein>
    <submittedName>
        <fullName evidence="2">Uncharacterized protein</fullName>
    </submittedName>
</protein>
<dbReference type="Proteomes" id="UP000193144">
    <property type="component" value="Unassembled WGS sequence"/>
</dbReference>
<keyword evidence="3" id="KW-1185">Reference proteome</keyword>
<dbReference type="EMBL" id="MCFA01000199">
    <property type="protein sequence ID" value="ORX99352.1"/>
    <property type="molecule type" value="Genomic_DNA"/>
</dbReference>
<feature type="non-terminal residue" evidence="2">
    <location>
        <position position="1"/>
    </location>
</feature>
<evidence type="ECO:0000313" key="3">
    <source>
        <dbReference type="Proteomes" id="UP000193144"/>
    </source>
</evidence>
<organism evidence="2 3">
    <name type="scientific">Clohesyomyces aquaticus</name>
    <dbReference type="NCBI Taxonomy" id="1231657"/>
    <lineage>
        <taxon>Eukaryota</taxon>
        <taxon>Fungi</taxon>
        <taxon>Dikarya</taxon>
        <taxon>Ascomycota</taxon>
        <taxon>Pezizomycotina</taxon>
        <taxon>Dothideomycetes</taxon>
        <taxon>Pleosporomycetidae</taxon>
        <taxon>Pleosporales</taxon>
        <taxon>Lindgomycetaceae</taxon>
        <taxon>Clohesyomyces</taxon>
    </lineage>
</organism>
<reference evidence="2 3" key="1">
    <citation type="submission" date="2016-07" db="EMBL/GenBank/DDBJ databases">
        <title>Pervasive Adenine N6-methylation of Active Genes in Fungi.</title>
        <authorList>
            <consortium name="DOE Joint Genome Institute"/>
            <person name="Mondo S.J."/>
            <person name="Dannebaum R.O."/>
            <person name="Kuo R.C."/>
            <person name="Labutti K."/>
            <person name="Haridas S."/>
            <person name="Kuo A."/>
            <person name="Salamov A."/>
            <person name="Ahrendt S.R."/>
            <person name="Lipzen A."/>
            <person name="Sullivan W."/>
            <person name="Andreopoulos W.B."/>
            <person name="Clum A."/>
            <person name="Lindquist E."/>
            <person name="Daum C."/>
            <person name="Ramamoorthy G.K."/>
            <person name="Gryganskyi A."/>
            <person name="Culley D."/>
            <person name="Magnuson J.K."/>
            <person name="James T.Y."/>
            <person name="O'Malley M.A."/>
            <person name="Stajich J.E."/>
            <person name="Spatafora J.W."/>
            <person name="Visel A."/>
            <person name="Grigoriev I.V."/>
        </authorList>
    </citation>
    <scope>NUCLEOTIDE SEQUENCE [LARGE SCALE GENOMIC DNA]</scope>
    <source>
        <strain evidence="2 3">CBS 115471</strain>
    </source>
</reference>